<dbReference type="Pfam" id="PF00561">
    <property type="entry name" value="Abhydrolase_1"/>
    <property type="match status" value="1"/>
</dbReference>
<dbReference type="PANTHER" id="PTHR43248:SF29">
    <property type="entry name" value="TRIPEPTIDYL AMINOPEPTIDASE"/>
    <property type="match status" value="1"/>
</dbReference>
<dbReference type="RefSeq" id="WP_224123496.1">
    <property type="nucleotide sequence ID" value="NZ_JAIQZJ010000007.1"/>
</dbReference>
<evidence type="ECO:0000259" key="6">
    <source>
        <dbReference type="Pfam" id="PF08386"/>
    </source>
</evidence>
<evidence type="ECO:0000259" key="5">
    <source>
        <dbReference type="Pfam" id="PF00561"/>
    </source>
</evidence>
<sequence length="510" mass="53023">MTRAVAFLLVLALVVGGASVAAIAIVGHGDDGSSASAPSPEPGSSEAPSADLAPFYGQQLSWESCRDGDQCATLTVPLDYRHPDGETIDLAVLKVPASGDRIGSLVVNPGGPGAPGTDYAASADAVFREPLRRAYDIVGFDPRGTGGSDPVDCLSDDDLDAYVAEDPDPDTPAEVDDYLGWADAIGAGCVDLSGDLAAHVSTVEAARDMDVLRSALGESALDYFGASYGTKLGATYADLFPDRVGRFVLDGALDPEISARELSLGQAKGFETELREYVGDCVEQGGCFLGDSVDAGIGRIQDFLADVEDQPLDTDSGRQLAIGNAVYGIVLPLYSRDSWTYLTQALKQAFDGDGTTLLAFSDIYAGRGDSGYTDNSLEANYAINCLDDPTSYTPDEIEAELPAFEQAAPTFGPVLAWSLASCSGVQVTATEKAPKVEAKGAAPIVVIGTTRDPATPYDWAVSLAKELDSGVLVSRDGDGHTGYNSGNSCVDDAVESYLVDGTVPQDGLSC</sequence>
<dbReference type="Pfam" id="PF08386">
    <property type="entry name" value="Abhydrolase_4"/>
    <property type="match status" value="1"/>
</dbReference>
<gene>
    <name evidence="7" type="ORF">K8U61_13190</name>
</gene>
<proteinExistence type="inferred from homology"/>
<comment type="caution">
    <text evidence="7">The sequence shown here is derived from an EMBL/GenBank/DDBJ whole genome shotgun (WGS) entry which is preliminary data.</text>
</comment>
<keyword evidence="3 7" id="KW-0378">Hydrolase</keyword>
<dbReference type="PANTHER" id="PTHR43248">
    <property type="entry name" value="2-SUCCINYL-6-HYDROXY-2,4-CYCLOHEXADIENE-1-CARBOXYLATE SYNTHASE"/>
    <property type="match status" value="1"/>
</dbReference>
<evidence type="ECO:0000313" key="8">
    <source>
        <dbReference type="Proteomes" id="UP000780875"/>
    </source>
</evidence>
<dbReference type="InterPro" id="IPR029058">
    <property type="entry name" value="AB_hydrolase_fold"/>
</dbReference>
<dbReference type="Proteomes" id="UP000780875">
    <property type="component" value="Unassembled WGS sequence"/>
</dbReference>
<feature type="domain" description="Peptidase S33 tripeptidyl aminopeptidase-like C-terminal" evidence="6">
    <location>
        <begin position="409"/>
        <end position="510"/>
    </location>
</feature>
<comment type="similarity">
    <text evidence="1">Belongs to the peptidase S33 family.</text>
</comment>
<accession>A0ABS7UEP0</accession>
<dbReference type="InterPro" id="IPR000073">
    <property type="entry name" value="AB_hydrolase_1"/>
</dbReference>
<dbReference type="InterPro" id="IPR013595">
    <property type="entry name" value="Pept_S33_TAP-like_C"/>
</dbReference>
<dbReference type="SUPFAM" id="SSF53474">
    <property type="entry name" value="alpha/beta-Hydrolases"/>
    <property type="match status" value="1"/>
</dbReference>
<protein>
    <submittedName>
        <fullName evidence="7">Alpha/beta hydrolase</fullName>
    </submittedName>
</protein>
<reference evidence="7 8" key="1">
    <citation type="submission" date="2021-09" db="EMBL/GenBank/DDBJ databases">
        <title>Whole genome sequence of Nocardioides sp. GBK3QG-3.</title>
        <authorList>
            <person name="Tuo L."/>
        </authorList>
    </citation>
    <scope>NUCLEOTIDE SEQUENCE [LARGE SCALE GENOMIC DNA]</scope>
    <source>
        <strain evidence="7 8">GBK3QG-3</strain>
    </source>
</reference>
<evidence type="ECO:0000256" key="2">
    <source>
        <dbReference type="ARBA" id="ARBA00022729"/>
    </source>
</evidence>
<dbReference type="EMBL" id="JAIQZJ010000007">
    <property type="protein sequence ID" value="MBZ5739123.1"/>
    <property type="molecule type" value="Genomic_DNA"/>
</dbReference>
<dbReference type="InterPro" id="IPR051601">
    <property type="entry name" value="Serine_prot/Carboxylest_S33"/>
</dbReference>
<evidence type="ECO:0000256" key="3">
    <source>
        <dbReference type="ARBA" id="ARBA00022801"/>
    </source>
</evidence>
<evidence type="ECO:0000256" key="4">
    <source>
        <dbReference type="SAM" id="MobiDB-lite"/>
    </source>
</evidence>
<evidence type="ECO:0000313" key="7">
    <source>
        <dbReference type="EMBL" id="MBZ5739123.1"/>
    </source>
</evidence>
<feature type="region of interest" description="Disordered" evidence="4">
    <location>
        <begin position="31"/>
        <end position="50"/>
    </location>
</feature>
<evidence type="ECO:0000256" key="1">
    <source>
        <dbReference type="ARBA" id="ARBA00010088"/>
    </source>
</evidence>
<keyword evidence="8" id="KW-1185">Reference proteome</keyword>
<keyword evidence="2" id="KW-0732">Signal</keyword>
<dbReference type="Gene3D" id="3.40.50.1820">
    <property type="entry name" value="alpha/beta hydrolase"/>
    <property type="match status" value="1"/>
</dbReference>
<feature type="domain" description="AB hydrolase-1" evidence="5">
    <location>
        <begin position="105"/>
        <end position="307"/>
    </location>
</feature>
<dbReference type="GO" id="GO:0016787">
    <property type="term" value="F:hydrolase activity"/>
    <property type="evidence" value="ECO:0007669"/>
    <property type="project" value="UniProtKB-KW"/>
</dbReference>
<name>A0ABS7UEP0_9ACTN</name>
<organism evidence="7 8">
    <name type="scientific">Nocardioides mangrovi</name>
    <dbReference type="NCBI Taxonomy" id="2874580"/>
    <lineage>
        <taxon>Bacteria</taxon>
        <taxon>Bacillati</taxon>
        <taxon>Actinomycetota</taxon>
        <taxon>Actinomycetes</taxon>
        <taxon>Propionibacteriales</taxon>
        <taxon>Nocardioidaceae</taxon>
        <taxon>Nocardioides</taxon>
    </lineage>
</organism>